<evidence type="ECO:0008006" key="5">
    <source>
        <dbReference type="Google" id="ProtNLM"/>
    </source>
</evidence>
<evidence type="ECO:0000256" key="1">
    <source>
        <dbReference type="SAM" id="MobiDB-lite"/>
    </source>
</evidence>
<keyword evidence="2" id="KW-0732">Signal</keyword>
<accession>A0ABQ1F2U0</accession>
<evidence type="ECO:0000313" key="4">
    <source>
        <dbReference type="Proteomes" id="UP000603317"/>
    </source>
</evidence>
<feature type="chain" id="PRO_5047320609" description="Lipoprotein" evidence="2">
    <location>
        <begin position="24"/>
        <end position="170"/>
    </location>
</feature>
<evidence type="ECO:0000256" key="2">
    <source>
        <dbReference type="SAM" id="SignalP"/>
    </source>
</evidence>
<dbReference type="PROSITE" id="PS51257">
    <property type="entry name" value="PROKAR_LIPOPROTEIN"/>
    <property type="match status" value="1"/>
</dbReference>
<feature type="compositionally biased region" description="Basic and acidic residues" evidence="1">
    <location>
        <begin position="145"/>
        <end position="170"/>
    </location>
</feature>
<dbReference type="EMBL" id="BMID01000001">
    <property type="protein sequence ID" value="GFZ97642.1"/>
    <property type="molecule type" value="Genomic_DNA"/>
</dbReference>
<feature type="region of interest" description="Disordered" evidence="1">
    <location>
        <begin position="141"/>
        <end position="170"/>
    </location>
</feature>
<feature type="signal peptide" evidence="2">
    <location>
        <begin position="1"/>
        <end position="23"/>
    </location>
</feature>
<sequence>MRKHTIMLAAAPLALLAACGDGADEEAVAETDMAAETTATDTSEPDAVAPTKIADAGDVSGAYSFTGEDGATRSITLNAADTTYSYTDDEGVEQSGTYTVTPDGYRIYLSDYYGSPGWFIYRNDALDLIRTDFEVTPDVTITGDRYQRDDDGEMPSRRPELGSSVDRDKQ</sequence>
<evidence type="ECO:0000313" key="3">
    <source>
        <dbReference type="EMBL" id="GFZ97642.1"/>
    </source>
</evidence>
<organism evidence="3 4">
    <name type="scientific">Blastomonas marina</name>
    <dbReference type="NCBI Taxonomy" id="1867408"/>
    <lineage>
        <taxon>Bacteria</taxon>
        <taxon>Pseudomonadati</taxon>
        <taxon>Pseudomonadota</taxon>
        <taxon>Alphaproteobacteria</taxon>
        <taxon>Sphingomonadales</taxon>
        <taxon>Sphingomonadaceae</taxon>
        <taxon>Blastomonas</taxon>
    </lineage>
</organism>
<comment type="caution">
    <text evidence="3">The sequence shown here is derived from an EMBL/GenBank/DDBJ whole genome shotgun (WGS) entry which is preliminary data.</text>
</comment>
<keyword evidence="4" id="KW-1185">Reference proteome</keyword>
<name>A0ABQ1F2U0_9SPHN</name>
<proteinExistence type="predicted"/>
<gene>
    <name evidence="3" type="ORF">GCM10010923_02090</name>
</gene>
<reference evidence="4" key="1">
    <citation type="journal article" date="2019" name="Int. J. Syst. Evol. Microbiol.">
        <title>The Global Catalogue of Microorganisms (GCM) 10K type strain sequencing project: providing services to taxonomists for standard genome sequencing and annotation.</title>
        <authorList>
            <consortium name="The Broad Institute Genomics Platform"/>
            <consortium name="The Broad Institute Genome Sequencing Center for Infectious Disease"/>
            <person name="Wu L."/>
            <person name="Ma J."/>
        </authorList>
    </citation>
    <scope>NUCLEOTIDE SEQUENCE [LARGE SCALE GENOMIC DNA]</scope>
    <source>
        <strain evidence="4">CGMCC 1.15297</strain>
    </source>
</reference>
<dbReference type="Proteomes" id="UP000603317">
    <property type="component" value="Unassembled WGS sequence"/>
</dbReference>
<protein>
    <recommendedName>
        <fullName evidence="5">Lipoprotein</fullName>
    </recommendedName>
</protein>
<dbReference type="RefSeq" id="WP_188640940.1">
    <property type="nucleotide sequence ID" value="NZ_BMID01000001.1"/>
</dbReference>